<comment type="caution">
    <text evidence="2">The sequence shown here is derived from an EMBL/GenBank/DDBJ whole genome shotgun (WGS) entry which is preliminary data.</text>
</comment>
<dbReference type="PANTHER" id="PTHR36737:SF1">
    <property type="entry name" value="EXPRESSED PROTEIN"/>
    <property type="match status" value="1"/>
</dbReference>
<organism evidence="2 3">
    <name type="scientific">Stephania yunnanensis</name>
    <dbReference type="NCBI Taxonomy" id="152371"/>
    <lineage>
        <taxon>Eukaryota</taxon>
        <taxon>Viridiplantae</taxon>
        <taxon>Streptophyta</taxon>
        <taxon>Embryophyta</taxon>
        <taxon>Tracheophyta</taxon>
        <taxon>Spermatophyta</taxon>
        <taxon>Magnoliopsida</taxon>
        <taxon>Ranunculales</taxon>
        <taxon>Menispermaceae</taxon>
        <taxon>Menispermoideae</taxon>
        <taxon>Cissampelideae</taxon>
        <taxon>Stephania</taxon>
    </lineage>
</organism>
<evidence type="ECO:0000256" key="1">
    <source>
        <dbReference type="SAM" id="MobiDB-lite"/>
    </source>
</evidence>
<dbReference type="Proteomes" id="UP001420932">
    <property type="component" value="Unassembled WGS sequence"/>
</dbReference>
<dbReference type="AlphaFoldDB" id="A0AAP0LCF3"/>
<dbReference type="EMBL" id="JBBNAF010000001">
    <property type="protein sequence ID" value="KAK9168597.1"/>
    <property type="molecule type" value="Genomic_DNA"/>
</dbReference>
<name>A0AAP0LCF3_9MAGN</name>
<protein>
    <submittedName>
        <fullName evidence="2">Uncharacterized protein</fullName>
    </submittedName>
</protein>
<dbReference type="GO" id="GO:0009941">
    <property type="term" value="C:chloroplast envelope"/>
    <property type="evidence" value="ECO:0007669"/>
    <property type="project" value="TreeGrafter"/>
</dbReference>
<feature type="region of interest" description="Disordered" evidence="1">
    <location>
        <begin position="1"/>
        <end position="37"/>
    </location>
</feature>
<proteinExistence type="predicted"/>
<evidence type="ECO:0000313" key="3">
    <source>
        <dbReference type="Proteomes" id="UP001420932"/>
    </source>
</evidence>
<evidence type="ECO:0000313" key="2">
    <source>
        <dbReference type="EMBL" id="KAK9168597.1"/>
    </source>
</evidence>
<reference evidence="2 3" key="1">
    <citation type="submission" date="2024-01" db="EMBL/GenBank/DDBJ databases">
        <title>Genome assemblies of Stephania.</title>
        <authorList>
            <person name="Yang L."/>
        </authorList>
    </citation>
    <scope>NUCLEOTIDE SEQUENCE [LARGE SCALE GENOMIC DNA]</scope>
    <source>
        <strain evidence="2">YNDBR</strain>
        <tissue evidence="2">Leaf</tissue>
    </source>
</reference>
<gene>
    <name evidence="2" type="ORF">Syun_000737</name>
</gene>
<dbReference type="PANTHER" id="PTHR36737">
    <property type="entry name" value="EXPRESSED PROTEIN"/>
    <property type="match status" value="1"/>
</dbReference>
<keyword evidence="3" id="KW-1185">Reference proteome</keyword>
<sequence length="129" mass="13989">MSSSSSSKKKKSLQNDAPWRASPTGKPVPKIHHSPLLRVPQNPTSAYALALIKHSDPIGQGLALEAKLESAGPDCLVPGQVTPIRLLGLKVWPIDVNLGFLEPVNRELKNIGKFMDSALNLMNASFQDR</sequence>
<accession>A0AAP0LCF3</accession>